<accession>A0A6L5C5Y1</accession>
<dbReference type="Proteomes" id="UP000475265">
    <property type="component" value="Unassembled WGS sequence"/>
</dbReference>
<dbReference type="GO" id="GO:0003700">
    <property type="term" value="F:DNA-binding transcription factor activity"/>
    <property type="evidence" value="ECO:0007669"/>
    <property type="project" value="InterPro"/>
</dbReference>
<evidence type="ECO:0000256" key="1">
    <source>
        <dbReference type="ARBA" id="ARBA00023015"/>
    </source>
</evidence>
<protein>
    <submittedName>
        <fullName evidence="5">HTH-type transcriptional regulator VirS</fullName>
    </submittedName>
</protein>
<feature type="domain" description="HTH araC/xylS-type" evidence="4">
    <location>
        <begin position="230"/>
        <end position="327"/>
    </location>
</feature>
<evidence type="ECO:0000256" key="3">
    <source>
        <dbReference type="ARBA" id="ARBA00023163"/>
    </source>
</evidence>
<dbReference type="PROSITE" id="PS01124">
    <property type="entry name" value="HTH_ARAC_FAMILY_2"/>
    <property type="match status" value="1"/>
</dbReference>
<dbReference type="PANTHER" id="PTHR47894:SF4">
    <property type="entry name" value="HTH-TYPE TRANSCRIPTIONAL REGULATOR GADX"/>
    <property type="match status" value="1"/>
</dbReference>
<comment type="caution">
    <text evidence="5">The sequence shown here is derived from an EMBL/GenBank/DDBJ whole genome shotgun (WGS) entry which is preliminary data.</text>
</comment>
<reference evidence="5 6" key="1">
    <citation type="submission" date="2019-12" db="EMBL/GenBank/DDBJ databases">
        <title>Endophytic bacteria associated with Panax ginseng seedlings.</title>
        <authorList>
            <person name="Park J.M."/>
            <person name="Shin R."/>
            <person name="Jo S.H."/>
        </authorList>
    </citation>
    <scope>NUCLEOTIDE SEQUENCE [LARGE SCALE GENOMIC DNA]</scope>
    <source>
        <strain evidence="5 6">PgKB32</strain>
    </source>
</reference>
<keyword evidence="1" id="KW-0805">Transcription regulation</keyword>
<dbReference type="Gene3D" id="1.10.10.60">
    <property type="entry name" value="Homeodomain-like"/>
    <property type="match status" value="1"/>
</dbReference>
<organism evidence="5 6">
    <name type="scientific">Pseudomonas frederiksbergensis</name>
    <dbReference type="NCBI Taxonomy" id="104087"/>
    <lineage>
        <taxon>Bacteria</taxon>
        <taxon>Pseudomonadati</taxon>
        <taxon>Pseudomonadota</taxon>
        <taxon>Gammaproteobacteria</taxon>
        <taxon>Pseudomonadales</taxon>
        <taxon>Pseudomonadaceae</taxon>
        <taxon>Pseudomonas</taxon>
    </lineage>
</organism>
<sequence length="332" mass="36961">MTDLVAGTGLLHFASLVSSLGGNPDEFLRAHGVDPSAAGVADRLISYGAMATVIGTAAVELNCPDFGMRLAKRQGIQILGPVAVLIRHAETVADAIEGVSHYLYHCAPPDVAELKRGPRSSVFTFEIALRQLSYRNQMIEKGLVVAMEAFRLMLGEDFVPLRVTMKHHPLSVPETYREVFGCRVEFASVCNSIHIPSNALNREIRGRDPTVLALAENYLAQIGQMLPLVEHVRELIHRMLQVDQADLVSVARALIIHPRVLQRRLAESDTSFEQILDDVRREMAWQLSTRGLQVAQIASMLGYSEQSSYSRACRRWYGESPRQLITRRHKSP</sequence>
<dbReference type="GO" id="GO:0005829">
    <property type="term" value="C:cytosol"/>
    <property type="evidence" value="ECO:0007669"/>
    <property type="project" value="TreeGrafter"/>
</dbReference>
<keyword evidence="3" id="KW-0804">Transcription</keyword>
<dbReference type="GO" id="GO:0000976">
    <property type="term" value="F:transcription cis-regulatory region binding"/>
    <property type="evidence" value="ECO:0007669"/>
    <property type="project" value="TreeGrafter"/>
</dbReference>
<evidence type="ECO:0000313" key="5">
    <source>
        <dbReference type="EMBL" id="KAF2394857.1"/>
    </source>
</evidence>
<evidence type="ECO:0000259" key="4">
    <source>
        <dbReference type="PROSITE" id="PS01124"/>
    </source>
</evidence>
<dbReference type="PANTHER" id="PTHR47894">
    <property type="entry name" value="HTH-TYPE TRANSCRIPTIONAL REGULATOR GADX"/>
    <property type="match status" value="1"/>
</dbReference>
<dbReference type="RefSeq" id="WP_154905241.1">
    <property type="nucleotide sequence ID" value="NZ_JAAAXX010000001.1"/>
</dbReference>
<evidence type="ECO:0000256" key="2">
    <source>
        <dbReference type="ARBA" id="ARBA00023125"/>
    </source>
</evidence>
<name>A0A6L5C5Y1_9PSED</name>
<evidence type="ECO:0000313" key="6">
    <source>
        <dbReference type="Proteomes" id="UP000475265"/>
    </source>
</evidence>
<keyword evidence="2" id="KW-0238">DNA-binding</keyword>
<dbReference type="InterPro" id="IPR009057">
    <property type="entry name" value="Homeodomain-like_sf"/>
</dbReference>
<dbReference type="AlphaFoldDB" id="A0A6L5C5Y1"/>
<dbReference type="InterPro" id="IPR018060">
    <property type="entry name" value="HTH_AraC"/>
</dbReference>
<dbReference type="SUPFAM" id="SSF46689">
    <property type="entry name" value="Homeodomain-like"/>
    <property type="match status" value="1"/>
</dbReference>
<dbReference type="InterPro" id="IPR032687">
    <property type="entry name" value="AraC-type_N"/>
</dbReference>
<dbReference type="SMART" id="SM00342">
    <property type="entry name" value="HTH_ARAC"/>
    <property type="match status" value="1"/>
</dbReference>
<gene>
    <name evidence="5" type="ORF">FX983_02839</name>
</gene>
<dbReference type="Pfam" id="PF12625">
    <property type="entry name" value="Arabinose_bd"/>
    <property type="match status" value="1"/>
</dbReference>
<dbReference type="EMBL" id="JAAAXX010000001">
    <property type="protein sequence ID" value="KAF2394857.1"/>
    <property type="molecule type" value="Genomic_DNA"/>
</dbReference>
<dbReference type="Pfam" id="PF12833">
    <property type="entry name" value="HTH_18"/>
    <property type="match status" value="1"/>
</dbReference>
<proteinExistence type="predicted"/>